<keyword evidence="3 4" id="KW-0663">Pyridoxal phosphate</keyword>
<organism evidence="6 7">
    <name type="scientific">[Mycobacterium] fortunisiensis</name>
    <dbReference type="NCBI Taxonomy" id="2600579"/>
    <lineage>
        <taxon>Bacteria</taxon>
        <taxon>Bacillati</taxon>
        <taxon>Actinomycetota</taxon>
        <taxon>Actinomycetes</taxon>
        <taxon>Mycobacteriales</taxon>
        <taxon>Mycobacteriaceae</taxon>
        <taxon>Mycolicibacterium</taxon>
    </lineage>
</organism>
<dbReference type="PANTHER" id="PTHR43643">
    <property type="entry name" value="HISTIDINOL-PHOSPHATE AMINOTRANSFERASE 2"/>
    <property type="match status" value="1"/>
</dbReference>
<dbReference type="InterPro" id="IPR001917">
    <property type="entry name" value="Aminotrans_II_pyridoxalP_BS"/>
</dbReference>
<dbReference type="GO" id="GO:0008483">
    <property type="term" value="F:transaminase activity"/>
    <property type="evidence" value="ECO:0007669"/>
    <property type="project" value="UniProtKB-KW"/>
</dbReference>
<dbReference type="InterPro" id="IPR050106">
    <property type="entry name" value="HistidinolP_aminotransfase"/>
</dbReference>
<comment type="caution">
    <text evidence="6">The sequence shown here is derived from an EMBL/GenBank/DDBJ whole genome shotgun (WGS) entry which is preliminary data.</text>
</comment>
<dbReference type="Proteomes" id="UP000812982">
    <property type="component" value="Unassembled WGS sequence"/>
</dbReference>
<sequence length="353" mass="37512">MAAPRAALVEAVDALPQAVNPLALSLNECPFPPLPAVRSALRVCDEAANRYPEFLPQRLRSLIADHDGIAEEQVIVGAGATGVIMQVLHAVTSPGDTIVLAAPTFDGYPIFAQLARLRTVTVPLDGHGCHDLEAMADAGRAARVVVLCRPHNPTGTVEPAAAIERFLARVGADTIVLLDEAYVEFLDARHRIDGPSLVERCGNVVVVRTFSKAYGLAGLRIGYGFCARDLGLRLWQMQLPFGIGLSAQVAVAASYAAESQLRQRIRMIAAERRYLQMRLRGLGVCSTDGQANFVFLPGGAMRWPDVFDGTGLQLRHYADGGVRITVGSRQSTRAVLGAVTAARAAAGSTAPSG</sequence>
<keyword evidence="2" id="KW-0808">Transferase</keyword>
<comment type="cofactor">
    <cofactor evidence="4">
        <name>pyridoxal 5'-phosphate</name>
        <dbReference type="ChEBI" id="CHEBI:597326"/>
    </cofactor>
</comment>
<reference evidence="6 7" key="1">
    <citation type="journal article" date="2021" name="Sci. Rep.">
        <title>Phenotypic and genomic hallmarks of a novel, potentially pathogenic rapidly growing Mycobacterium species related to the Mycobacterium fortuitum complex.</title>
        <authorList>
            <person name="Gharbi R."/>
            <person name="Khanna V."/>
            <person name="Frigui W."/>
            <person name="Mhenni B."/>
            <person name="Brosch R."/>
            <person name="Mardassi H."/>
        </authorList>
    </citation>
    <scope>NUCLEOTIDE SEQUENCE [LARGE SCALE GENOMIC DNA]</scope>
    <source>
        <strain evidence="6 7">TNTM28</strain>
    </source>
</reference>
<dbReference type="RefSeq" id="WP_217155740.1">
    <property type="nucleotide sequence ID" value="NZ_VOMB01000010.1"/>
</dbReference>
<evidence type="ECO:0000256" key="2">
    <source>
        <dbReference type="ARBA" id="ARBA00022679"/>
    </source>
</evidence>
<accession>A0ABS6KJM0</accession>
<comment type="similarity">
    <text evidence="4">Belongs to the class-II pyridoxal-phosphate-dependent aminotransferase family.</text>
</comment>
<dbReference type="EMBL" id="VOMB01000010">
    <property type="protein sequence ID" value="MBU9763730.1"/>
    <property type="molecule type" value="Genomic_DNA"/>
</dbReference>
<gene>
    <name evidence="6" type="ORF">FR943_07735</name>
</gene>
<dbReference type="Pfam" id="PF00155">
    <property type="entry name" value="Aminotran_1_2"/>
    <property type="match status" value="1"/>
</dbReference>
<dbReference type="PROSITE" id="PS00599">
    <property type="entry name" value="AA_TRANSFER_CLASS_2"/>
    <property type="match status" value="1"/>
</dbReference>
<dbReference type="PANTHER" id="PTHR43643:SF3">
    <property type="entry name" value="HISTIDINOL-PHOSPHATE AMINOTRANSFERASE"/>
    <property type="match status" value="1"/>
</dbReference>
<evidence type="ECO:0000256" key="3">
    <source>
        <dbReference type="ARBA" id="ARBA00022898"/>
    </source>
</evidence>
<proteinExistence type="inferred from homology"/>
<evidence type="ECO:0000313" key="7">
    <source>
        <dbReference type="Proteomes" id="UP000812982"/>
    </source>
</evidence>
<protein>
    <submittedName>
        <fullName evidence="6">Aminotransferase class I/II-fold pyridoxal phosphate-dependent enzyme</fullName>
    </submittedName>
</protein>
<evidence type="ECO:0000259" key="5">
    <source>
        <dbReference type="Pfam" id="PF00155"/>
    </source>
</evidence>
<evidence type="ECO:0000313" key="6">
    <source>
        <dbReference type="EMBL" id="MBU9763730.1"/>
    </source>
</evidence>
<evidence type="ECO:0000256" key="1">
    <source>
        <dbReference type="ARBA" id="ARBA00022576"/>
    </source>
</evidence>
<name>A0ABS6KJM0_9MYCO</name>
<evidence type="ECO:0000256" key="4">
    <source>
        <dbReference type="RuleBase" id="RU003693"/>
    </source>
</evidence>
<keyword evidence="7" id="KW-1185">Reference proteome</keyword>
<dbReference type="CDD" id="cd00609">
    <property type="entry name" value="AAT_like"/>
    <property type="match status" value="1"/>
</dbReference>
<feature type="domain" description="Aminotransferase class I/classII large" evidence="5">
    <location>
        <begin position="22"/>
        <end position="328"/>
    </location>
</feature>
<dbReference type="InterPro" id="IPR004839">
    <property type="entry name" value="Aminotransferase_I/II_large"/>
</dbReference>
<keyword evidence="1 6" id="KW-0032">Aminotransferase</keyword>